<dbReference type="AlphaFoldDB" id="A0A174AQU4"/>
<dbReference type="Proteomes" id="UP000284024">
    <property type="component" value="Unassembled WGS sequence"/>
</dbReference>
<dbReference type="EMBL" id="CABHNB010000003">
    <property type="protein sequence ID" value="VUW90745.1"/>
    <property type="molecule type" value="Genomic_DNA"/>
</dbReference>
<dbReference type="InterPro" id="IPR045525">
    <property type="entry name" value="DUF6472"/>
</dbReference>
<reference evidence="4 7" key="3">
    <citation type="submission" date="2019-07" db="EMBL/GenBank/DDBJ databases">
        <authorList>
            <person name="Hibberd C M."/>
            <person name="Gehrig L. J."/>
            <person name="Chang H.-W."/>
            <person name="Venkatesh S."/>
        </authorList>
    </citation>
    <scope>NUCLEOTIDE SEQUENCE [LARGE SCALE GENOMIC DNA]</scope>
    <source>
        <strain evidence="4">Ruminococcus_obeum_SSTS_Bg7063</strain>
    </source>
</reference>
<evidence type="ECO:0000313" key="3">
    <source>
        <dbReference type="EMBL" id="RHH19944.1"/>
    </source>
</evidence>
<reference evidence="2 5" key="1">
    <citation type="submission" date="2015-09" db="EMBL/GenBank/DDBJ databases">
        <authorList>
            <consortium name="Pathogen Informatics"/>
        </authorList>
    </citation>
    <scope>NUCLEOTIDE SEQUENCE [LARGE SCALE GENOMIC DNA]</scope>
    <source>
        <strain evidence="2 5">2789STDY5608837</strain>
    </source>
</reference>
<evidence type="ECO:0000313" key="5">
    <source>
        <dbReference type="Proteomes" id="UP000095409"/>
    </source>
</evidence>
<dbReference type="RefSeq" id="WP_055065862.1">
    <property type="nucleotide sequence ID" value="NZ_CABHNB010000003.1"/>
</dbReference>
<evidence type="ECO:0000313" key="2">
    <source>
        <dbReference type="EMBL" id="CUN89795.1"/>
    </source>
</evidence>
<proteinExistence type="predicted"/>
<dbReference type="EMBL" id="CYZD01000004">
    <property type="protein sequence ID" value="CUN89795.1"/>
    <property type="molecule type" value="Genomic_DNA"/>
</dbReference>
<keyword evidence="7" id="KW-1185">Reference proteome</keyword>
<sequence>MSATSCDYCANYVYDEESESYYCDVNLDEDEYYRFISTEYKECPYYRNGDEYIVVRHQL</sequence>
<evidence type="ECO:0000313" key="6">
    <source>
        <dbReference type="Proteomes" id="UP000284024"/>
    </source>
</evidence>
<dbReference type="Proteomes" id="UP000095409">
    <property type="component" value="Unassembled WGS sequence"/>
</dbReference>
<evidence type="ECO:0000259" key="1">
    <source>
        <dbReference type="Pfam" id="PF20076"/>
    </source>
</evidence>
<dbReference type="Pfam" id="PF20076">
    <property type="entry name" value="DUF6472"/>
    <property type="match status" value="1"/>
</dbReference>
<name>A0A174AQU4_9FIRM</name>
<reference evidence="3 6" key="2">
    <citation type="submission" date="2018-08" db="EMBL/GenBank/DDBJ databases">
        <title>A genome reference for cultivated species of the human gut microbiota.</title>
        <authorList>
            <person name="Zou Y."/>
            <person name="Xue W."/>
            <person name="Luo G."/>
        </authorList>
    </citation>
    <scope>NUCLEOTIDE SEQUENCE [LARGE SCALE GENOMIC DNA]</scope>
    <source>
        <strain evidence="3 6">AM18-2AC</strain>
    </source>
</reference>
<feature type="domain" description="DUF6472" evidence="1">
    <location>
        <begin position="4"/>
        <end position="58"/>
    </location>
</feature>
<protein>
    <recommendedName>
        <fullName evidence="1">DUF6472 domain-containing protein</fullName>
    </recommendedName>
</protein>
<evidence type="ECO:0000313" key="7">
    <source>
        <dbReference type="Proteomes" id="UP000409147"/>
    </source>
</evidence>
<gene>
    <name evidence="3" type="ORF">DW222_03895</name>
    <name evidence="2" type="ORF">ERS852394_01090</name>
    <name evidence="4" type="ORF">ROSSTS7063_00260</name>
</gene>
<evidence type="ECO:0000313" key="4">
    <source>
        <dbReference type="EMBL" id="VUW90745.1"/>
    </source>
</evidence>
<accession>A0A174AQU4</accession>
<dbReference type="EMBL" id="QRJH01000002">
    <property type="protein sequence ID" value="RHH19944.1"/>
    <property type="molecule type" value="Genomic_DNA"/>
</dbReference>
<organism evidence="2 5">
    <name type="scientific">Blautia obeum</name>
    <dbReference type="NCBI Taxonomy" id="40520"/>
    <lineage>
        <taxon>Bacteria</taxon>
        <taxon>Bacillati</taxon>
        <taxon>Bacillota</taxon>
        <taxon>Clostridia</taxon>
        <taxon>Lachnospirales</taxon>
        <taxon>Lachnospiraceae</taxon>
        <taxon>Blautia</taxon>
    </lineage>
</organism>
<dbReference type="Proteomes" id="UP000409147">
    <property type="component" value="Unassembled WGS sequence"/>
</dbReference>